<protein>
    <submittedName>
        <fullName evidence="2">Uncharacterized protein</fullName>
    </submittedName>
</protein>
<evidence type="ECO:0000256" key="1">
    <source>
        <dbReference type="SAM" id="MobiDB-lite"/>
    </source>
</evidence>
<sequence length="361" mass="39275">MSTHCSPNQAEELSALASSKVFAQEHPGDQNVRVHSPQTVPIRVQSPIGMAGAASTSAPSQCLSRGIISGSDSGHNLGGAPDKSDHASPDEGGTENEDGSFAIKASEVGRLCEEYADLMNLKENGEIVLMEAMKATKQLNTMLNQIRTSINRMSPTMKELFIVPKNNWTRDKAATKAATKQIVAQGTPDVTTSGTHPEECTRLYQSRKRNNLSVAQVIQGIPESIECSQHSMGETQSIDMNALREGIKEMISATIKEKLCSDADSVTTVSQSTIALDANAQYWSDLSNKVAHHSCRALELQLKMAEEKVNILLHKEAPEEALLEAAQEAHTICFQLDQNTHLHEAGLMPEQQVRFRIDTGM</sequence>
<evidence type="ECO:0000313" key="3">
    <source>
        <dbReference type="Proteomes" id="UP000054279"/>
    </source>
</evidence>
<keyword evidence="3" id="KW-1185">Reference proteome</keyword>
<feature type="region of interest" description="Disordered" evidence="1">
    <location>
        <begin position="1"/>
        <end position="35"/>
    </location>
</feature>
<accession>A0A0C9UQK1</accession>
<feature type="region of interest" description="Disordered" evidence="1">
    <location>
        <begin position="62"/>
        <end position="101"/>
    </location>
</feature>
<dbReference type="EMBL" id="KN837173">
    <property type="protein sequence ID" value="KIJ36964.1"/>
    <property type="molecule type" value="Genomic_DNA"/>
</dbReference>
<dbReference type="AlphaFoldDB" id="A0A0C9UQK1"/>
<evidence type="ECO:0000313" key="2">
    <source>
        <dbReference type="EMBL" id="KIJ36964.1"/>
    </source>
</evidence>
<reference evidence="2 3" key="1">
    <citation type="submission" date="2014-06" db="EMBL/GenBank/DDBJ databases">
        <title>Evolutionary Origins and Diversification of the Mycorrhizal Mutualists.</title>
        <authorList>
            <consortium name="DOE Joint Genome Institute"/>
            <consortium name="Mycorrhizal Genomics Consortium"/>
            <person name="Kohler A."/>
            <person name="Kuo A."/>
            <person name="Nagy L.G."/>
            <person name="Floudas D."/>
            <person name="Copeland A."/>
            <person name="Barry K.W."/>
            <person name="Cichocki N."/>
            <person name="Veneault-Fourrey C."/>
            <person name="LaButti K."/>
            <person name="Lindquist E.A."/>
            <person name="Lipzen A."/>
            <person name="Lundell T."/>
            <person name="Morin E."/>
            <person name="Murat C."/>
            <person name="Riley R."/>
            <person name="Ohm R."/>
            <person name="Sun H."/>
            <person name="Tunlid A."/>
            <person name="Henrissat B."/>
            <person name="Grigoriev I.V."/>
            <person name="Hibbett D.S."/>
            <person name="Martin F."/>
        </authorList>
    </citation>
    <scope>NUCLEOTIDE SEQUENCE [LARGE SCALE GENOMIC DNA]</scope>
    <source>
        <strain evidence="2 3">SS14</strain>
    </source>
</reference>
<proteinExistence type="predicted"/>
<feature type="compositionally biased region" description="Polar residues" evidence="1">
    <location>
        <begin position="1"/>
        <end position="11"/>
    </location>
</feature>
<gene>
    <name evidence="2" type="ORF">M422DRAFT_260610</name>
</gene>
<name>A0A0C9UQK1_SPHS4</name>
<organism evidence="2 3">
    <name type="scientific">Sphaerobolus stellatus (strain SS14)</name>
    <dbReference type="NCBI Taxonomy" id="990650"/>
    <lineage>
        <taxon>Eukaryota</taxon>
        <taxon>Fungi</taxon>
        <taxon>Dikarya</taxon>
        <taxon>Basidiomycota</taxon>
        <taxon>Agaricomycotina</taxon>
        <taxon>Agaricomycetes</taxon>
        <taxon>Phallomycetidae</taxon>
        <taxon>Geastrales</taxon>
        <taxon>Sphaerobolaceae</taxon>
        <taxon>Sphaerobolus</taxon>
    </lineage>
</organism>
<dbReference type="HOGENOM" id="CLU_012886_1_0_1"/>
<dbReference type="Proteomes" id="UP000054279">
    <property type="component" value="Unassembled WGS sequence"/>
</dbReference>